<feature type="transmembrane region" description="Helical" evidence="6">
    <location>
        <begin position="20"/>
        <end position="37"/>
    </location>
</feature>
<evidence type="ECO:0000256" key="3">
    <source>
        <dbReference type="ARBA" id="ARBA00022692"/>
    </source>
</evidence>
<dbReference type="PANTHER" id="PTHR30287:SF1">
    <property type="entry name" value="INNER MEMBRANE PROTEIN"/>
    <property type="match status" value="1"/>
</dbReference>
<dbReference type="PANTHER" id="PTHR30287">
    <property type="entry name" value="MEMBRANE COMPONENT OF PREDICTED ABC SUPERFAMILY METABOLITE UPTAKE TRANSPORTER"/>
    <property type="match status" value="1"/>
</dbReference>
<dbReference type="RefSeq" id="WP_102196300.1">
    <property type="nucleotide sequence ID" value="NZ_NIPR01000023.1"/>
</dbReference>
<dbReference type="GO" id="GO:0005886">
    <property type="term" value="C:plasma membrane"/>
    <property type="evidence" value="ECO:0007669"/>
    <property type="project" value="UniProtKB-SubCell"/>
</dbReference>
<dbReference type="Pfam" id="PF02687">
    <property type="entry name" value="FtsX"/>
    <property type="match status" value="2"/>
</dbReference>
<feature type="transmembrane region" description="Helical" evidence="6">
    <location>
        <begin position="479"/>
        <end position="499"/>
    </location>
</feature>
<feature type="transmembrane region" description="Helical" evidence="6">
    <location>
        <begin position="763"/>
        <end position="781"/>
    </location>
</feature>
<proteinExistence type="predicted"/>
<dbReference type="EMBL" id="NIPR01000023">
    <property type="protein sequence ID" value="PMD69852.1"/>
    <property type="molecule type" value="Genomic_DNA"/>
</dbReference>
<dbReference type="Proteomes" id="UP000235649">
    <property type="component" value="Unassembled WGS sequence"/>
</dbReference>
<feature type="domain" description="ABC3 transporter permease C-terminal" evidence="7">
    <location>
        <begin position="714"/>
        <end position="829"/>
    </location>
</feature>
<feature type="transmembrane region" description="Helical" evidence="6">
    <location>
        <begin position="314"/>
        <end position="334"/>
    </location>
</feature>
<evidence type="ECO:0000313" key="9">
    <source>
        <dbReference type="Proteomes" id="UP000235649"/>
    </source>
</evidence>
<protein>
    <submittedName>
        <fullName evidence="8">ABC transporter permease</fullName>
    </submittedName>
</protein>
<keyword evidence="2" id="KW-1003">Cell membrane</keyword>
<evidence type="ECO:0000259" key="7">
    <source>
        <dbReference type="Pfam" id="PF02687"/>
    </source>
</evidence>
<evidence type="ECO:0000256" key="5">
    <source>
        <dbReference type="ARBA" id="ARBA00023136"/>
    </source>
</evidence>
<organism evidence="8 9">
    <name type="scientific">Companilactobacillus nuruki</name>
    <dbReference type="NCBI Taxonomy" id="1993540"/>
    <lineage>
        <taxon>Bacteria</taxon>
        <taxon>Bacillati</taxon>
        <taxon>Bacillota</taxon>
        <taxon>Bacilli</taxon>
        <taxon>Lactobacillales</taxon>
        <taxon>Lactobacillaceae</taxon>
        <taxon>Companilactobacillus</taxon>
    </lineage>
</organism>
<feature type="transmembrane region" description="Helical" evidence="6">
    <location>
        <begin position="801"/>
        <end position="824"/>
    </location>
</feature>
<evidence type="ECO:0000256" key="2">
    <source>
        <dbReference type="ARBA" id="ARBA00022475"/>
    </source>
</evidence>
<feature type="transmembrane region" description="Helical" evidence="6">
    <location>
        <begin position="384"/>
        <end position="400"/>
    </location>
</feature>
<name>A0A2N7ATS8_9LACO</name>
<evidence type="ECO:0000256" key="1">
    <source>
        <dbReference type="ARBA" id="ARBA00004651"/>
    </source>
</evidence>
<feature type="transmembrane region" description="Helical" evidence="6">
    <location>
        <begin position="708"/>
        <end position="730"/>
    </location>
</feature>
<evidence type="ECO:0000256" key="4">
    <source>
        <dbReference type="ARBA" id="ARBA00022989"/>
    </source>
</evidence>
<keyword evidence="5 6" id="KW-0472">Membrane</keyword>
<dbReference type="InterPro" id="IPR003838">
    <property type="entry name" value="ABC3_permease_C"/>
</dbReference>
<reference evidence="8 9" key="1">
    <citation type="submission" date="2017-05" db="EMBL/GenBank/DDBJ databases">
        <title>Lactobacillus nurukis nov., sp. nov., isolated from nuruk.</title>
        <authorList>
            <person name="Kim S.-J."/>
        </authorList>
    </citation>
    <scope>NUCLEOTIDE SEQUENCE [LARGE SCALE GENOMIC DNA]</scope>
    <source>
        <strain evidence="8 9">SYF10-1a</strain>
    </source>
</reference>
<gene>
    <name evidence="8" type="ORF">CBP76_07575</name>
</gene>
<sequence length="840" mass="94167">MKTNLNKNIFREFKFSLARFLSITILLGLGIFILVGLKSTGIDMRNTANKYYESHSMADSQIKSNLAFTNSDQNYIKQMKHVKNVEFVTQQDARLKNQSIRLQSLTKKVSTSKVEFGRLPNKSNEIALNTNDKGKYHLNQQITLKNNKGTNKIDNLQTNTFKIVGFVSSSDYLKKNNLATTNIGNGQIDTFGIVAKNAFTKAEPTIAKISYNNISGNSYSNKYENSVQSNVDREENGLKSRANKRYKNLIANKENQLVLAKESGVPDEIIQQQATKIKQIPAITYQIQSRNDYNDGYYTYGENAKRIDMLSNTFPLIFFAIALLVCLTTMSRMAEQKRQESGTLLAFGYTKLDTIKVYLYYGLSAAVIGTVVGAVLGSRLLPKIIYSAYTANFVIPNFAASENWPWIVISAFLALIFTLCPALFTAAKYLKESPVELMTPEAPKTGSKILLERVSFIWKHLSFNYKVTFRNIFRYKAKMLMTILGVMGCTALLITGFGLKDSLGSIITTQYSKITHYDVIGVYNPQSSKASAYQDKVKSLSGLKNYTKANYNTVSVKINKNDSQSVSLITPDSTSKFQKSISLINVDNNRSIKMKNDGAVITNKLAKLLNLKVGDTITIKTANSQKYKVKIAQITQMYVGHAIYMTPGYYQKVFNKDSVNNAYFISLKNRSKTNLNRVAHTLTKQSASVTVVSSNDVKQTINNVLKGLNHLVLIIIICSSLLAFVVLYTLTNINVSERIRELSTIKVLGFYPFEVVMYIYRETLLLTITGILGGYLGGYYLHNYIMQTLPPENAMAKLNLLWSNFAVSGVLTLVFSIVVMILMAQKINRVDMLEALKSVD</sequence>
<keyword evidence="9" id="KW-1185">Reference proteome</keyword>
<feature type="domain" description="ABC3 transporter permease C-terminal" evidence="7">
    <location>
        <begin position="313"/>
        <end position="434"/>
    </location>
</feature>
<feature type="transmembrane region" description="Helical" evidence="6">
    <location>
        <begin position="406"/>
        <end position="430"/>
    </location>
</feature>
<accession>A0A2N7ATS8</accession>
<comment type="caution">
    <text evidence="8">The sequence shown here is derived from an EMBL/GenBank/DDBJ whole genome shotgun (WGS) entry which is preliminary data.</text>
</comment>
<dbReference type="OrthoDB" id="5137249at2"/>
<evidence type="ECO:0000256" key="6">
    <source>
        <dbReference type="SAM" id="Phobius"/>
    </source>
</evidence>
<evidence type="ECO:0000313" key="8">
    <source>
        <dbReference type="EMBL" id="PMD69852.1"/>
    </source>
</evidence>
<keyword evidence="4 6" id="KW-1133">Transmembrane helix</keyword>
<dbReference type="InterPro" id="IPR038766">
    <property type="entry name" value="Membrane_comp_ABC_pdt"/>
</dbReference>
<comment type="subcellular location">
    <subcellularLocation>
        <location evidence="1">Cell membrane</location>
        <topology evidence="1">Multi-pass membrane protein</topology>
    </subcellularLocation>
</comment>
<keyword evidence="3 6" id="KW-0812">Transmembrane</keyword>
<feature type="transmembrane region" description="Helical" evidence="6">
    <location>
        <begin position="358"/>
        <end position="377"/>
    </location>
</feature>
<dbReference type="AlphaFoldDB" id="A0A2N7ATS8"/>